<dbReference type="EMBL" id="JANRMS010000620">
    <property type="protein sequence ID" value="KAJ3536763.1"/>
    <property type="molecule type" value="Genomic_DNA"/>
</dbReference>
<dbReference type="Proteomes" id="UP001148629">
    <property type="component" value="Unassembled WGS sequence"/>
</dbReference>
<evidence type="ECO:0000313" key="1">
    <source>
        <dbReference type="EMBL" id="KAJ3536763.1"/>
    </source>
</evidence>
<sequence length="173" mass="18072">MEATVVGSGDDNADSSVASGRIDSDAASDDNKDVDFDDMDVVDSDINAGEVIEAAESDVDSNAGFVVVADVTSDDRDNDVDSDNVFENGVDINATFSSDVIDNVDPDEVEPNAVVDTVDNKDSDVVEIDVVVRNDVDSEIDEGVSDDVDGVDDSKVAISYRSLDAGPSVPSSK</sequence>
<accession>A0ACC1SCK1</accession>
<protein>
    <submittedName>
        <fullName evidence="1">Uncharacterized protein</fullName>
    </submittedName>
</protein>
<evidence type="ECO:0000313" key="2">
    <source>
        <dbReference type="Proteomes" id="UP001148629"/>
    </source>
</evidence>
<gene>
    <name evidence="1" type="ORF">NM208_g6582</name>
</gene>
<comment type="caution">
    <text evidence="1">The sequence shown here is derived from an EMBL/GenBank/DDBJ whole genome shotgun (WGS) entry which is preliminary data.</text>
</comment>
<proteinExistence type="predicted"/>
<organism evidence="1 2">
    <name type="scientific">Fusarium decemcellulare</name>
    <dbReference type="NCBI Taxonomy" id="57161"/>
    <lineage>
        <taxon>Eukaryota</taxon>
        <taxon>Fungi</taxon>
        <taxon>Dikarya</taxon>
        <taxon>Ascomycota</taxon>
        <taxon>Pezizomycotina</taxon>
        <taxon>Sordariomycetes</taxon>
        <taxon>Hypocreomycetidae</taxon>
        <taxon>Hypocreales</taxon>
        <taxon>Nectriaceae</taxon>
        <taxon>Fusarium</taxon>
        <taxon>Fusarium decemcellulare species complex</taxon>
    </lineage>
</organism>
<keyword evidence="2" id="KW-1185">Reference proteome</keyword>
<reference evidence="1" key="1">
    <citation type="submission" date="2022-08" db="EMBL/GenBank/DDBJ databases">
        <title>Genome Sequence of Fusarium decemcellulare.</title>
        <authorList>
            <person name="Buettner E."/>
        </authorList>
    </citation>
    <scope>NUCLEOTIDE SEQUENCE</scope>
    <source>
        <strain evidence="1">Babe19</strain>
    </source>
</reference>
<name>A0ACC1SCK1_9HYPO</name>